<sequence length="1238" mass="128339">MRDGTTILDHRIKGGCSLVSISCYDPEGLSNATLSYNMSPNDVLSEGIRANASLRCDRTGKWREPTKNDEVAGVTCSVASKCGACSDLQITMLAQVNRSLEDASSVLNMYTLDDCDHAIFTCRPSEATSSRLVRAIFNGGQRGEAPTASYTSSISCSYDGVWVETGTSKTIDSISCIYQALPPTTTTSSTTTRPRRSQSATTSTSTTTTMPTSTTMFPGIDPSNPCMNCSHLMVSVPGQREGATTCQHKLDKCLTVAVYCQPQQKGDTVDFFVNGQSLGWRGATFNRTFDCNLKSQWVDQASGTVIDNVACTVVESATTIRQREPTTPMPEITVTSQTITIVETDGTTSGGETEMSESPTDGTFETVTGMSREATTEEATEETEVTEESTDLPSSVNTTRTVTVTVPVTTSTSSTSSATPTSTTTRGPVSSITVPVITLPVITTTSTTSSTTTSTTTSAPTTSTTTIRTTTTTRLPSSTTTVMREQPDTTLAISSTTSTLPPTTTTAPRTTTTVFSGQCGSCPNLVAAPLTNLAANEYNGMLVLDHSFSNSTICRTVSVECIANSNSHAAAILVNGAIGLRQANGQVTSRLACSSNGQWSTILPGTETSFTVTSASCRATITASGSTTTTTLQPNAPSTTTTTMAPTTTTTAVGALRCSTCADLEVIRIDQTGFANGLSTIVRGVDGSGCRTADFTCNTIQAGDTAVVFNGPTTIMAKNPTIQNIALTCSNQATWMVATTTVTQIGCAYEQQTANPPTTPSTSTSTSTSTTTTAPTTTSTTPTTPTTTPTTTTTTTRAPSTSTTTTLAPTTPSTSTTTLAPTTTTTTTTRAPSTSTTTLATTTTTTTLAPTTTTTLAPTTSTTLAPTTTTSTSTSTTTTTTAPTTTTSSTSTSTTTTLAPTTSTTTGPSSTTSVSTANPALCDSCANIKASALPSIADNQYYGILVVDHFIAIDSCRVVIIRCRAQNPLDTATIVLNGATTAATAVSQVSSSLTCNNQGQFLRLAVQITSASCVVTRNAAGLTPTPGITTTTLSTPTTTAPGSAACGNCDRASVASSATDYTAGFLTLDYRYVGQCIVVTMICEPMTTGQSVSLINHDGTTLATQAGSLTTSLTCSDTGVWVVEGTPITVSGMRCTIVQPPSSTTTTTTLAPNPVCSWADWHEWSSCSDSCGACGTHQRFRACQKPVAGSSCTCAGSAYEKGFCNMDVCRYPRPSSCCNGYTPFSETTTGRFVCAPTR</sequence>
<dbReference type="InterPro" id="IPR000884">
    <property type="entry name" value="TSP1_rpt"/>
</dbReference>
<proteinExistence type="predicted"/>
<evidence type="ECO:0000259" key="2">
    <source>
        <dbReference type="SMART" id="SM01048"/>
    </source>
</evidence>
<feature type="compositionally biased region" description="Low complexity" evidence="1">
    <location>
        <begin position="393"/>
        <end position="429"/>
    </location>
</feature>
<evidence type="ECO:0000313" key="3">
    <source>
        <dbReference type="EMBL" id="GMS79088.1"/>
    </source>
</evidence>
<organism evidence="3 4">
    <name type="scientific">Pristionchus entomophagus</name>
    <dbReference type="NCBI Taxonomy" id="358040"/>
    <lineage>
        <taxon>Eukaryota</taxon>
        <taxon>Metazoa</taxon>
        <taxon>Ecdysozoa</taxon>
        <taxon>Nematoda</taxon>
        <taxon>Chromadorea</taxon>
        <taxon>Rhabditida</taxon>
        <taxon>Rhabditina</taxon>
        <taxon>Diplogasteromorpha</taxon>
        <taxon>Diplogasteroidea</taxon>
        <taxon>Neodiplogasteridae</taxon>
        <taxon>Pristionchus</taxon>
    </lineage>
</organism>
<feature type="domain" description="C6" evidence="2">
    <location>
        <begin position="82"/>
        <end position="176"/>
    </location>
</feature>
<dbReference type="PANTHER" id="PTHR31507">
    <property type="entry name" value="PROTEIN CBG15923"/>
    <property type="match status" value="1"/>
</dbReference>
<dbReference type="SMART" id="SM00209">
    <property type="entry name" value="TSP1"/>
    <property type="match status" value="1"/>
</dbReference>
<dbReference type="Pfam" id="PF01681">
    <property type="entry name" value="C6"/>
    <property type="match status" value="6"/>
</dbReference>
<evidence type="ECO:0000256" key="1">
    <source>
        <dbReference type="SAM" id="MobiDB-lite"/>
    </source>
</evidence>
<feature type="domain" description="C6" evidence="2">
    <location>
        <begin position="658"/>
        <end position="747"/>
    </location>
</feature>
<dbReference type="AlphaFoldDB" id="A0AAV5SAI1"/>
<keyword evidence="4" id="KW-1185">Reference proteome</keyword>
<feature type="region of interest" description="Disordered" evidence="1">
    <location>
        <begin position="346"/>
        <end position="365"/>
    </location>
</feature>
<dbReference type="SMART" id="SM01048">
    <property type="entry name" value="C6"/>
    <property type="match status" value="6"/>
</dbReference>
<feature type="compositionally biased region" description="Low complexity" evidence="1">
    <location>
        <begin position="445"/>
        <end position="482"/>
    </location>
</feature>
<protein>
    <recommendedName>
        <fullName evidence="2">C6 domain-containing protein</fullName>
    </recommendedName>
</protein>
<feature type="domain" description="C6" evidence="2">
    <location>
        <begin position="226"/>
        <end position="311"/>
    </location>
</feature>
<feature type="domain" description="C6" evidence="2">
    <location>
        <begin position="1046"/>
        <end position="1135"/>
    </location>
</feature>
<feature type="non-terminal residue" evidence="3">
    <location>
        <position position="1238"/>
    </location>
</feature>
<dbReference type="PROSITE" id="PS50092">
    <property type="entry name" value="TSP1"/>
    <property type="match status" value="1"/>
</dbReference>
<feature type="compositionally biased region" description="Low complexity" evidence="1">
    <location>
        <begin position="760"/>
        <end position="914"/>
    </location>
</feature>
<feature type="region of interest" description="Disordered" evidence="1">
    <location>
        <begin position="445"/>
        <end position="508"/>
    </location>
</feature>
<dbReference type="PANTHER" id="PTHR31507:SF12">
    <property type="entry name" value="C6 DOMAIN-CONTAINING PROTEIN"/>
    <property type="match status" value="1"/>
</dbReference>
<feature type="region of interest" description="Disordered" evidence="1">
    <location>
        <begin position="184"/>
        <end position="214"/>
    </location>
</feature>
<evidence type="ECO:0000313" key="4">
    <source>
        <dbReference type="Proteomes" id="UP001432027"/>
    </source>
</evidence>
<dbReference type="EMBL" id="BTSX01000001">
    <property type="protein sequence ID" value="GMS79088.1"/>
    <property type="molecule type" value="Genomic_DNA"/>
</dbReference>
<feature type="region of interest" description="Disordered" evidence="1">
    <location>
        <begin position="752"/>
        <end position="914"/>
    </location>
</feature>
<feature type="region of interest" description="Disordered" evidence="1">
    <location>
        <begin position="371"/>
        <end position="429"/>
    </location>
</feature>
<dbReference type="InterPro" id="IPR036383">
    <property type="entry name" value="TSP1_rpt_sf"/>
</dbReference>
<feature type="compositionally biased region" description="Low complexity" evidence="1">
    <location>
        <begin position="346"/>
        <end position="358"/>
    </location>
</feature>
<feature type="domain" description="C6" evidence="2">
    <location>
        <begin position="519"/>
        <end position="617"/>
    </location>
</feature>
<dbReference type="Gene3D" id="2.20.100.10">
    <property type="entry name" value="Thrombospondin type-1 (TSP1) repeat"/>
    <property type="match status" value="1"/>
</dbReference>
<dbReference type="InterPro" id="IPR002601">
    <property type="entry name" value="C6_domain"/>
</dbReference>
<feature type="compositionally biased region" description="Acidic residues" evidence="1">
    <location>
        <begin position="376"/>
        <end position="390"/>
    </location>
</feature>
<feature type="domain" description="C6" evidence="2">
    <location>
        <begin position="922"/>
        <end position="1013"/>
    </location>
</feature>
<dbReference type="Proteomes" id="UP001432027">
    <property type="component" value="Unassembled WGS sequence"/>
</dbReference>
<name>A0AAV5SAI1_9BILA</name>
<feature type="compositionally biased region" description="Low complexity" evidence="1">
    <location>
        <begin position="489"/>
        <end position="508"/>
    </location>
</feature>
<reference evidence="3" key="1">
    <citation type="submission" date="2023-10" db="EMBL/GenBank/DDBJ databases">
        <title>Genome assembly of Pristionchus species.</title>
        <authorList>
            <person name="Yoshida K."/>
            <person name="Sommer R.J."/>
        </authorList>
    </citation>
    <scope>NUCLEOTIDE SEQUENCE</scope>
    <source>
        <strain evidence="3">RS0144</strain>
    </source>
</reference>
<accession>A0AAV5SAI1</accession>
<gene>
    <name evidence="3" type="ORF">PENTCL1PPCAC_1263</name>
</gene>
<dbReference type="Pfam" id="PF00090">
    <property type="entry name" value="TSP_1"/>
    <property type="match status" value="1"/>
</dbReference>
<dbReference type="SUPFAM" id="SSF82895">
    <property type="entry name" value="TSP-1 type 1 repeat"/>
    <property type="match status" value="1"/>
</dbReference>
<comment type="caution">
    <text evidence="3">The sequence shown here is derived from an EMBL/GenBank/DDBJ whole genome shotgun (WGS) entry which is preliminary data.</text>
</comment>